<dbReference type="Pfam" id="PF00583">
    <property type="entry name" value="Acetyltransf_1"/>
    <property type="match status" value="1"/>
</dbReference>
<gene>
    <name evidence="2" type="ORF">BBF96_14770</name>
</gene>
<accession>A0A3Q9HSD1</accession>
<dbReference type="KEGG" id="aft:BBF96_14770"/>
<dbReference type="Gene3D" id="3.40.630.30">
    <property type="match status" value="1"/>
</dbReference>
<name>A0A3Q9HSD1_9FIRM</name>
<organism evidence="2 3">
    <name type="scientific">Anoxybacter fermentans</name>
    <dbReference type="NCBI Taxonomy" id="1323375"/>
    <lineage>
        <taxon>Bacteria</taxon>
        <taxon>Bacillati</taxon>
        <taxon>Bacillota</taxon>
        <taxon>Clostridia</taxon>
        <taxon>Halanaerobiales</taxon>
        <taxon>Anoxybacter</taxon>
    </lineage>
</organism>
<protein>
    <recommendedName>
        <fullName evidence="1">N-acetyltransferase domain-containing protein</fullName>
    </recommendedName>
</protein>
<dbReference type="AlphaFoldDB" id="A0A3Q9HSD1"/>
<keyword evidence="3" id="KW-1185">Reference proteome</keyword>
<evidence type="ECO:0000259" key="1">
    <source>
        <dbReference type="PROSITE" id="PS51186"/>
    </source>
</evidence>
<evidence type="ECO:0000313" key="3">
    <source>
        <dbReference type="Proteomes" id="UP000267250"/>
    </source>
</evidence>
<feature type="domain" description="N-acetyltransferase" evidence="1">
    <location>
        <begin position="1"/>
        <end position="153"/>
    </location>
</feature>
<dbReference type="InterPro" id="IPR000182">
    <property type="entry name" value="GNAT_dom"/>
</dbReference>
<evidence type="ECO:0000313" key="2">
    <source>
        <dbReference type="EMBL" id="AZR74537.1"/>
    </source>
</evidence>
<dbReference type="RefSeq" id="WP_127017898.1">
    <property type="nucleotide sequence ID" value="NZ_CP016379.1"/>
</dbReference>
<dbReference type="PROSITE" id="PS51186">
    <property type="entry name" value="GNAT"/>
    <property type="match status" value="1"/>
</dbReference>
<reference evidence="2 3" key="1">
    <citation type="submission" date="2016-07" db="EMBL/GenBank/DDBJ databases">
        <title>Genome and transcriptome analysis of iron-reducing fermentative bacteria Anoxybacter fermentans.</title>
        <authorList>
            <person name="Zeng X."/>
            <person name="Shao Z."/>
        </authorList>
    </citation>
    <scope>NUCLEOTIDE SEQUENCE [LARGE SCALE GENOMIC DNA]</scope>
    <source>
        <strain evidence="2 3">DY22613</strain>
    </source>
</reference>
<sequence>MIRFAKKEDYEQLIQLFKQVDDLHATNMPDFFVKLDRRGSQFIDNFINNNEAAMFVKVIGDEVVGLINGFIKRTPEIPVFKKRKYLMVDTLIVKKEWQKKGIGKELLKALEEWGKEKNVHGIEINVWEFNQTAIQFYLEKEYKVISRRMYKKI</sequence>
<dbReference type="PANTHER" id="PTHR43072:SF60">
    <property type="entry name" value="L-2,4-DIAMINOBUTYRIC ACID ACETYLTRANSFERASE"/>
    <property type="match status" value="1"/>
</dbReference>
<dbReference type="GO" id="GO:0016747">
    <property type="term" value="F:acyltransferase activity, transferring groups other than amino-acyl groups"/>
    <property type="evidence" value="ECO:0007669"/>
    <property type="project" value="InterPro"/>
</dbReference>
<dbReference type="InterPro" id="IPR016181">
    <property type="entry name" value="Acyl_CoA_acyltransferase"/>
</dbReference>
<dbReference type="SUPFAM" id="SSF55729">
    <property type="entry name" value="Acyl-CoA N-acyltransferases (Nat)"/>
    <property type="match status" value="1"/>
</dbReference>
<dbReference type="EMBL" id="CP016379">
    <property type="protein sequence ID" value="AZR74537.1"/>
    <property type="molecule type" value="Genomic_DNA"/>
</dbReference>
<dbReference type="CDD" id="cd04301">
    <property type="entry name" value="NAT_SF"/>
    <property type="match status" value="1"/>
</dbReference>
<proteinExistence type="predicted"/>
<dbReference type="PANTHER" id="PTHR43072">
    <property type="entry name" value="N-ACETYLTRANSFERASE"/>
    <property type="match status" value="1"/>
</dbReference>
<dbReference type="Proteomes" id="UP000267250">
    <property type="component" value="Chromosome"/>
</dbReference>
<dbReference type="OrthoDB" id="9805924at2"/>